<dbReference type="AlphaFoldDB" id="A0A0H5RNB9"/>
<name>A0A0H5RNB9_9EUKA</name>
<reference evidence="2" key="1">
    <citation type="submission" date="2015-04" db="EMBL/GenBank/DDBJ databases">
        <title>The genome sequence of the plant pathogenic Rhizarian Plasmodiophora brassicae reveals insights in its biotrophic life cycle and the origin of chitin synthesis.</title>
        <authorList>
            <person name="Schwelm A."/>
            <person name="Fogelqvist J."/>
            <person name="Knaust A."/>
            <person name="Julke S."/>
            <person name="Lilja T."/>
            <person name="Dhandapani V."/>
            <person name="Bonilla-Rosso G."/>
            <person name="Karlsson M."/>
            <person name="Shevchenko A."/>
            <person name="Choi S.R."/>
            <person name="Kim H.G."/>
            <person name="Park J.Y."/>
            <person name="Lim Y.P."/>
            <person name="Ludwig-Muller J."/>
            <person name="Dixelius C."/>
        </authorList>
    </citation>
    <scope>NUCLEOTIDE SEQUENCE</scope>
    <source>
        <tissue evidence="2">Potato root galls</tissue>
    </source>
</reference>
<sequence>NHQNLVWLRFPLCYLSEVHLIYQIIMNSSPVVNWQTSVPTPIHYPMNMMQSPYIQESPNAVKRSRRVWRNVVGVIVGVLILLCIIVYFVYKSESQFVRATEDLTRKINLYITTPPTEEQCAAFKNQLREWNRIYGGKRIPGGNKYVNMVLEAEQNYFSAYKAKFDELLSLYSKMEDYLQRHIYKWSRNEQTSLAVYLDQADYLEKSLILHPPSVFVAENRLARKLSYSNGAEVVVKKFQSELTGSNRENFIGLKQKWETALFGKHLSYPVSGSVWKLILEVDSWFEKHQFLIQS</sequence>
<organism evidence="2">
    <name type="scientific">Spongospora subterranea</name>
    <dbReference type="NCBI Taxonomy" id="70186"/>
    <lineage>
        <taxon>Eukaryota</taxon>
        <taxon>Sar</taxon>
        <taxon>Rhizaria</taxon>
        <taxon>Endomyxa</taxon>
        <taxon>Phytomyxea</taxon>
        <taxon>Plasmodiophorida</taxon>
        <taxon>Plasmodiophoridae</taxon>
        <taxon>Spongospora</taxon>
    </lineage>
</organism>
<feature type="non-terminal residue" evidence="2">
    <location>
        <position position="1"/>
    </location>
</feature>
<evidence type="ECO:0000313" key="2">
    <source>
        <dbReference type="EMBL" id="CRZ10234.1"/>
    </source>
</evidence>
<keyword evidence="1" id="KW-0812">Transmembrane</keyword>
<accession>A0A0H5RNB9</accession>
<proteinExistence type="predicted"/>
<dbReference type="EMBL" id="HACM01009792">
    <property type="protein sequence ID" value="CRZ10234.1"/>
    <property type="molecule type" value="Transcribed_RNA"/>
</dbReference>
<keyword evidence="1" id="KW-0472">Membrane</keyword>
<evidence type="ECO:0000256" key="1">
    <source>
        <dbReference type="SAM" id="Phobius"/>
    </source>
</evidence>
<feature type="transmembrane region" description="Helical" evidence="1">
    <location>
        <begin position="71"/>
        <end position="90"/>
    </location>
</feature>
<protein>
    <submittedName>
        <fullName evidence="2">Uncharacterized protein</fullName>
    </submittedName>
</protein>
<keyword evidence="1" id="KW-1133">Transmembrane helix</keyword>